<proteinExistence type="predicted"/>
<keyword evidence="2" id="KW-1185">Reference proteome</keyword>
<dbReference type="AlphaFoldDB" id="A0A9X2CWJ4"/>
<dbReference type="RefSeq" id="WP_250097921.1">
    <property type="nucleotide sequence ID" value="NZ_JAKRYL010000022.1"/>
</dbReference>
<gene>
    <name evidence="1" type="ORF">MF646_18120</name>
</gene>
<protein>
    <submittedName>
        <fullName evidence="1">Uncharacterized protein</fullName>
    </submittedName>
</protein>
<name>A0A9X2CWJ4_9BACI</name>
<sequence>MSKKEKISYTAPLTGVEEQSASIEGSTHDALQTTWNTEQIIELNNCEQTEDEQ</sequence>
<dbReference type="Proteomes" id="UP001139150">
    <property type="component" value="Unassembled WGS sequence"/>
</dbReference>
<reference evidence="1" key="1">
    <citation type="submission" date="2022-02" db="EMBL/GenBank/DDBJ databases">
        <title>Halalkalibacter sp. nov. isolated from Lonar Lake, India.</title>
        <authorList>
            <person name="Joshi A."/>
            <person name="Thite S."/>
            <person name="Lodha T."/>
        </authorList>
    </citation>
    <scope>NUCLEOTIDE SEQUENCE</scope>
    <source>
        <strain evidence="1">MEB205</strain>
    </source>
</reference>
<organism evidence="1 2">
    <name type="scientific">Halalkalibacter alkaliphilus</name>
    <dbReference type="NCBI Taxonomy" id="2917993"/>
    <lineage>
        <taxon>Bacteria</taxon>
        <taxon>Bacillati</taxon>
        <taxon>Bacillota</taxon>
        <taxon>Bacilli</taxon>
        <taxon>Bacillales</taxon>
        <taxon>Bacillaceae</taxon>
        <taxon>Halalkalibacter</taxon>
    </lineage>
</organism>
<evidence type="ECO:0000313" key="1">
    <source>
        <dbReference type="EMBL" id="MCL7749039.1"/>
    </source>
</evidence>
<accession>A0A9X2CWJ4</accession>
<evidence type="ECO:0000313" key="2">
    <source>
        <dbReference type="Proteomes" id="UP001139150"/>
    </source>
</evidence>
<dbReference type="EMBL" id="JAKRYL010000022">
    <property type="protein sequence ID" value="MCL7749039.1"/>
    <property type="molecule type" value="Genomic_DNA"/>
</dbReference>
<comment type="caution">
    <text evidence="1">The sequence shown here is derived from an EMBL/GenBank/DDBJ whole genome shotgun (WGS) entry which is preliminary data.</text>
</comment>